<sequence>MDYRLLTTKYSNNSQQDNISPFIQHHPSLRPWPNFLYGAFSFDSASWSSAAQPIRKATETGFLFFLGSLYAWILARYRIPASGPCLDISQHEACILGSWNIDAAQRMHAIAAPFPREPIACSTAYKYDHQRRHLHV</sequence>
<name>C5FRG6_ARTOC</name>
<gene>
    <name evidence="1" type="ORF">MCYG_05288</name>
</gene>
<accession>C5FRG6</accession>
<dbReference type="AlphaFoldDB" id="C5FRG6"/>
<proteinExistence type="predicted"/>
<dbReference type="RefSeq" id="XP_002845419.1">
    <property type="nucleotide sequence ID" value="XM_002845373.1"/>
</dbReference>
<evidence type="ECO:0000313" key="1">
    <source>
        <dbReference type="EMBL" id="EEQ32469.1"/>
    </source>
</evidence>
<keyword evidence="2" id="KW-1185">Reference proteome</keyword>
<dbReference type="Proteomes" id="UP000002035">
    <property type="component" value="Unassembled WGS sequence"/>
</dbReference>
<evidence type="ECO:0000313" key="2">
    <source>
        <dbReference type="Proteomes" id="UP000002035"/>
    </source>
</evidence>
<dbReference type="EMBL" id="DS995705">
    <property type="protein sequence ID" value="EEQ32469.1"/>
    <property type="molecule type" value="Genomic_DNA"/>
</dbReference>
<dbReference type="VEuPathDB" id="FungiDB:MCYG_05288"/>
<reference evidence="2" key="1">
    <citation type="journal article" date="2012" name="MBio">
        <title>Comparative genome analysis of Trichophyton rubrum and related dermatophytes reveals candidate genes involved in infection.</title>
        <authorList>
            <person name="Martinez D.A."/>
            <person name="Oliver B.G."/>
            <person name="Graeser Y."/>
            <person name="Goldberg J.M."/>
            <person name="Li W."/>
            <person name="Martinez-Rossi N.M."/>
            <person name="Monod M."/>
            <person name="Shelest E."/>
            <person name="Barton R.C."/>
            <person name="Birch E."/>
            <person name="Brakhage A.A."/>
            <person name="Chen Z."/>
            <person name="Gurr S.J."/>
            <person name="Heiman D."/>
            <person name="Heitman J."/>
            <person name="Kosti I."/>
            <person name="Rossi A."/>
            <person name="Saif S."/>
            <person name="Samalova M."/>
            <person name="Saunders C.W."/>
            <person name="Shea T."/>
            <person name="Summerbell R.C."/>
            <person name="Xu J."/>
            <person name="Young S."/>
            <person name="Zeng Q."/>
            <person name="Birren B.W."/>
            <person name="Cuomo C.A."/>
            <person name="White T.C."/>
        </authorList>
    </citation>
    <scope>NUCLEOTIDE SEQUENCE [LARGE SCALE GENOMIC DNA]</scope>
    <source>
        <strain evidence="2">ATCC MYA-4605 / CBS 113480</strain>
    </source>
</reference>
<dbReference type="HOGENOM" id="CLU_1874960_0_0_1"/>
<protein>
    <submittedName>
        <fullName evidence="1">Uncharacterized protein</fullName>
    </submittedName>
</protein>
<dbReference type="GeneID" id="9228545"/>
<organism evidence="1 2">
    <name type="scientific">Arthroderma otae (strain ATCC MYA-4605 / CBS 113480)</name>
    <name type="common">Microsporum canis</name>
    <dbReference type="NCBI Taxonomy" id="554155"/>
    <lineage>
        <taxon>Eukaryota</taxon>
        <taxon>Fungi</taxon>
        <taxon>Dikarya</taxon>
        <taxon>Ascomycota</taxon>
        <taxon>Pezizomycotina</taxon>
        <taxon>Eurotiomycetes</taxon>
        <taxon>Eurotiomycetidae</taxon>
        <taxon>Onygenales</taxon>
        <taxon>Arthrodermataceae</taxon>
        <taxon>Microsporum</taxon>
    </lineage>
</organism>